<organism evidence="3 4">
    <name type="scientific">Halteria grandinella</name>
    <dbReference type="NCBI Taxonomy" id="5974"/>
    <lineage>
        <taxon>Eukaryota</taxon>
        <taxon>Sar</taxon>
        <taxon>Alveolata</taxon>
        <taxon>Ciliophora</taxon>
        <taxon>Intramacronucleata</taxon>
        <taxon>Spirotrichea</taxon>
        <taxon>Stichotrichia</taxon>
        <taxon>Sporadotrichida</taxon>
        <taxon>Halteriidae</taxon>
        <taxon>Halteria</taxon>
    </lineage>
</organism>
<feature type="chain" id="PRO_5035166274" description="DUF4064 domain-containing protein" evidence="2">
    <location>
        <begin position="21"/>
        <end position="179"/>
    </location>
</feature>
<evidence type="ECO:0000313" key="4">
    <source>
        <dbReference type="Proteomes" id="UP000785679"/>
    </source>
</evidence>
<sequence>MLKRFLILTALILSLHYINAAADQSAILKANHTGSFSHSRSGASIEESIQATITDKSRNIQARNISSGNSTGNSTSDDSFSALAKGVWDYFMTWYHITNYLIAASCISAGGLIIGFLLIKNAKFRAGALFLAIAALVWCVPVLIAAVIIAVLALIISCCICAMANGGKGGGGSDQDNRA</sequence>
<gene>
    <name evidence="3" type="ORF">FGO68_gene15280</name>
</gene>
<keyword evidence="1" id="KW-1133">Transmembrane helix</keyword>
<evidence type="ECO:0000313" key="3">
    <source>
        <dbReference type="EMBL" id="TNV75641.1"/>
    </source>
</evidence>
<name>A0A8J8NJH6_HALGN</name>
<comment type="caution">
    <text evidence="3">The sequence shown here is derived from an EMBL/GenBank/DDBJ whole genome shotgun (WGS) entry which is preliminary data.</text>
</comment>
<keyword evidence="1" id="KW-0812">Transmembrane</keyword>
<keyword evidence="4" id="KW-1185">Reference proteome</keyword>
<evidence type="ECO:0008006" key="5">
    <source>
        <dbReference type="Google" id="ProtNLM"/>
    </source>
</evidence>
<feature type="transmembrane region" description="Helical" evidence="1">
    <location>
        <begin position="97"/>
        <end position="119"/>
    </location>
</feature>
<protein>
    <recommendedName>
        <fullName evidence="5">DUF4064 domain-containing protein</fullName>
    </recommendedName>
</protein>
<evidence type="ECO:0000256" key="1">
    <source>
        <dbReference type="SAM" id="Phobius"/>
    </source>
</evidence>
<reference evidence="3" key="1">
    <citation type="submission" date="2019-06" db="EMBL/GenBank/DDBJ databases">
        <authorList>
            <person name="Zheng W."/>
        </authorList>
    </citation>
    <scope>NUCLEOTIDE SEQUENCE</scope>
    <source>
        <strain evidence="3">QDHG01</strain>
    </source>
</reference>
<keyword evidence="1" id="KW-0472">Membrane</keyword>
<proteinExistence type="predicted"/>
<feature type="signal peptide" evidence="2">
    <location>
        <begin position="1"/>
        <end position="20"/>
    </location>
</feature>
<dbReference type="AlphaFoldDB" id="A0A8J8NJH6"/>
<feature type="transmembrane region" description="Helical" evidence="1">
    <location>
        <begin position="126"/>
        <end position="156"/>
    </location>
</feature>
<accession>A0A8J8NJH6</accession>
<dbReference type="Proteomes" id="UP000785679">
    <property type="component" value="Unassembled WGS sequence"/>
</dbReference>
<evidence type="ECO:0000256" key="2">
    <source>
        <dbReference type="SAM" id="SignalP"/>
    </source>
</evidence>
<dbReference type="EMBL" id="RRYP01015149">
    <property type="protein sequence ID" value="TNV75641.1"/>
    <property type="molecule type" value="Genomic_DNA"/>
</dbReference>
<keyword evidence="2" id="KW-0732">Signal</keyword>